<evidence type="ECO:0000256" key="3">
    <source>
        <dbReference type="ARBA" id="ARBA00022723"/>
    </source>
</evidence>
<comment type="similarity">
    <text evidence="2">Belongs to the NFX1 family.</text>
</comment>
<feature type="region of interest" description="Disordered" evidence="11">
    <location>
        <begin position="1"/>
        <end position="30"/>
    </location>
</feature>
<feature type="domain" description="R3H" evidence="13">
    <location>
        <begin position="768"/>
        <end position="830"/>
    </location>
</feature>
<name>A5DRU3_LODEL</name>
<reference evidence="14 15" key="1">
    <citation type="journal article" date="2009" name="Nature">
        <title>Evolution of pathogenicity and sexual reproduction in eight Candida genomes.</title>
        <authorList>
            <person name="Butler G."/>
            <person name="Rasmussen M.D."/>
            <person name="Lin M.F."/>
            <person name="Santos M.A."/>
            <person name="Sakthikumar S."/>
            <person name="Munro C.A."/>
            <person name="Rheinbay E."/>
            <person name="Grabherr M."/>
            <person name="Forche A."/>
            <person name="Reedy J.L."/>
            <person name="Agrafioti I."/>
            <person name="Arnaud M.B."/>
            <person name="Bates S."/>
            <person name="Brown A.J."/>
            <person name="Brunke S."/>
            <person name="Costanzo M.C."/>
            <person name="Fitzpatrick D.A."/>
            <person name="de Groot P.W."/>
            <person name="Harris D."/>
            <person name="Hoyer L.L."/>
            <person name="Hube B."/>
            <person name="Klis F.M."/>
            <person name="Kodira C."/>
            <person name="Lennard N."/>
            <person name="Logue M.E."/>
            <person name="Martin R."/>
            <person name="Neiman A.M."/>
            <person name="Nikolaou E."/>
            <person name="Quail M.A."/>
            <person name="Quinn J."/>
            <person name="Santos M.C."/>
            <person name="Schmitzberger F.F."/>
            <person name="Sherlock G."/>
            <person name="Shah P."/>
            <person name="Silverstein K.A."/>
            <person name="Skrzypek M.S."/>
            <person name="Soll D."/>
            <person name="Staggs R."/>
            <person name="Stansfield I."/>
            <person name="Stumpf M.P."/>
            <person name="Sudbery P.E."/>
            <person name="Srikantha T."/>
            <person name="Zeng Q."/>
            <person name="Berman J."/>
            <person name="Berriman M."/>
            <person name="Heitman J."/>
            <person name="Gow N.A."/>
            <person name="Lorenz M.C."/>
            <person name="Birren B.W."/>
            <person name="Kellis M."/>
            <person name="Cuomo C.A."/>
        </authorList>
    </citation>
    <scope>NUCLEOTIDE SEQUENCE [LARGE SCALE GENOMIC DNA]</scope>
    <source>
        <strain evidence="15">ATCC 11503 / BCRC 21390 / CBS 2605 / JCM 1781 / NBRC 1676 / NRRL YB-4239</strain>
    </source>
</reference>
<keyword evidence="7" id="KW-0805">Transcription regulation</keyword>
<dbReference type="GO" id="GO:0000977">
    <property type="term" value="F:RNA polymerase II transcription regulatory region sequence-specific DNA binding"/>
    <property type="evidence" value="ECO:0007669"/>
    <property type="project" value="TreeGrafter"/>
</dbReference>
<dbReference type="InterPro" id="IPR001841">
    <property type="entry name" value="Znf_RING"/>
</dbReference>
<dbReference type="HOGENOM" id="CLU_005714_2_2_1"/>
<dbReference type="InterPro" id="IPR036867">
    <property type="entry name" value="R3H_dom_sf"/>
</dbReference>
<keyword evidence="3" id="KW-0479">Metal-binding</keyword>
<dbReference type="eggNOG" id="KOG1952">
    <property type="taxonomic scope" value="Eukaryota"/>
</dbReference>
<evidence type="ECO:0000256" key="8">
    <source>
        <dbReference type="ARBA" id="ARBA00023163"/>
    </source>
</evidence>
<dbReference type="SMART" id="SM00393">
    <property type="entry name" value="R3H"/>
    <property type="match status" value="1"/>
</dbReference>
<accession>A5DRU3</accession>
<dbReference type="InterPro" id="IPR000967">
    <property type="entry name" value="Znf_NFX1"/>
</dbReference>
<keyword evidence="6" id="KW-0862">Zinc</keyword>
<dbReference type="OrthoDB" id="6512771at2759"/>
<evidence type="ECO:0000313" key="14">
    <source>
        <dbReference type="EMBL" id="EDK41901.1"/>
    </source>
</evidence>
<sequence>MEGNTNQKHDHGSGSGSGSSGGDSNGSSFNRLVQSFTRDGIEIEILPYQNDNEEESHETYNNTGGAPLRDTTTNGLRHQSHTQNNQNASTSAKVDESLGTTIITEIQQAEYICLVCTGEIDQDSKVWSCQECFRVYDLDCIKDWAIRGSSTNKINKTWRCPSCNYESKKLPSKFTCWCGKVKNPEKNKLMPFSCGNLCNYKYPNCIHRCLNTCHPGKHPVCGANGPLMKCHCGKEKRQVPCIITPYKKGWKCETECNKKLCDLGHKCKKGCHGGSCGKCPKKIEYKCYCGDTKLKGKCSKRTPIECVGFDGKKKWIGGGSCGKRKKYYYECGEHYKVLDCQPPPNKANFAVCIYSPDVISSCYCGKTKMSVGNTRTKCTDPVPECDNVCDKLLPCGCHCQFKCHSGECYCTTIFAITCSCGHDQYLAPCAYAHSGKRPKCHHKCSVLLSCRKHYHREECCDQERIGLERERARKKAIRNNLKTNVRDDIMSIEAAHICTQTCNRMKLCGVHECQAMCHSGPCEVCLESTNDDLVCNCGKTRIAAPVRCGTELVCHEQCVRPKECGHPPEIHECHPDDVSCPKCTYLVKKTCDCGSRDDLPGIMCSQERVSCGKMCMVAKECGHPCLRTCSAKCTKDGDHMKPKDCQNNCSKVRKNCPHLCKLKCHFDKVGKSANCDVVRCGEPVTIQCECGHLSRKVKCGASVNDASLIGTLIECDESCAVAKRDAQLRSAFRVDEVPDKDISVYSPLVLDTFAKQRKWCSKVEDTIRSFINDYNAQIENGVESPKRSFHFTAMTSPQRQFVHELGKLFGLYTESQDAEPKRATFIVITRLTKLPAVTIAEEVEMLELKAKEQSEVKKMTQEEIDDALFNAIVIQDLFFGVNKEDLERELLSNKREEKQNTNDEEQELTKSFRIQWTENSTFVLYNSENFKTMDVEAENKLWLIQDKIRKLLREKSLAFDCKLCLIDDSVNFILKVAKTSRVSSVEPVSEVKKTQDKNAFNVLQTDELVMQS</sequence>
<evidence type="ECO:0000259" key="13">
    <source>
        <dbReference type="PROSITE" id="PS51061"/>
    </source>
</evidence>
<organism evidence="14 15">
    <name type="scientific">Lodderomyces elongisporus (strain ATCC 11503 / CBS 2605 / JCM 1781 / NBRC 1676 / NRRL YB-4239)</name>
    <name type="common">Yeast</name>
    <name type="synonym">Saccharomyces elongisporus</name>
    <dbReference type="NCBI Taxonomy" id="379508"/>
    <lineage>
        <taxon>Eukaryota</taxon>
        <taxon>Fungi</taxon>
        <taxon>Dikarya</taxon>
        <taxon>Ascomycota</taxon>
        <taxon>Saccharomycotina</taxon>
        <taxon>Pichiomycetes</taxon>
        <taxon>Debaryomycetaceae</taxon>
        <taxon>Candida/Lodderomyces clade</taxon>
        <taxon>Lodderomyces</taxon>
    </lineage>
</organism>
<dbReference type="PANTHER" id="PTHR12360:SF12">
    <property type="entry name" value="TRANSCRIPTIONAL REPRESSOR NF-X1"/>
    <property type="match status" value="1"/>
</dbReference>
<dbReference type="GO" id="GO:0008270">
    <property type="term" value="F:zinc ion binding"/>
    <property type="evidence" value="ECO:0007669"/>
    <property type="project" value="UniProtKB-KW"/>
</dbReference>
<dbReference type="CDD" id="cd06006">
    <property type="entry name" value="R3H_unknown_2"/>
    <property type="match status" value="1"/>
</dbReference>
<gene>
    <name evidence="14" type="ORF">LELG_00079</name>
</gene>
<evidence type="ECO:0000313" key="15">
    <source>
        <dbReference type="Proteomes" id="UP000001996"/>
    </source>
</evidence>
<evidence type="ECO:0000256" key="9">
    <source>
        <dbReference type="ARBA" id="ARBA00023242"/>
    </source>
</evidence>
<evidence type="ECO:0000256" key="1">
    <source>
        <dbReference type="ARBA" id="ARBA00004123"/>
    </source>
</evidence>
<dbReference type="CDD" id="cd06008">
    <property type="entry name" value="NF-X1-zinc-finger"/>
    <property type="match status" value="3"/>
</dbReference>
<evidence type="ECO:0000256" key="11">
    <source>
        <dbReference type="SAM" id="MobiDB-lite"/>
    </source>
</evidence>
<dbReference type="AlphaFoldDB" id="A5DRU3"/>
<dbReference type="Pfam" id="PF01424">
    <property type="entry name" value="R3H"/>
    <property type="match status" value="1"/>
</dbReference>
<dbReference type="GO" id="GO:0000122">
    <property type="term" value="P:negative regulation of transcription by RNA polymerase II"/>
    <property type="evidence" value="ECO:0007669"/>
    <property type="project" value="TreeGrafter"/>
</dbReference>
<feature type="compositionally biased region" description="Polar residues" evidence="11">
    <location>
        <begin position="59"/>
        <end position="94"/>
    </location>
</feature>
<dbReference type="Proteomes" id="UP000001996">
    <property type="component" value="Unassembled WGS sequence"/>
</dbReference>
<dbReference type="Gene3D" id="3.30.1370.50">
    <property type="entry name" value="R3H-like domain"/>
    <property type="match status" value="1"/>
</dbReference>
<dbReference type="GO" id="GO:0005634">
    <property type="term" value="C:nucleus"/>
    <property type="evidence" value="ECO:0007669"/>
    <property type="project" value="UniProtKB-SubCell"/>
</dbReference>
<protein>
    <recommendedName>
        <fullName evidence="16">R3H domain-containing protein</fullName>
    </recommendedName>
</protein>
<evidence type="ECO:0008006" key="16">
    <source>
        <dbReference type="Google" id="ProtNLM"/>
    </source>
</evidence>
<dbReference type="InParanoid" id="A5DRU3"/>
<keyword evidence="9" id="KW-0539">Nucleus</keyword>
<feature type="region of interest" description="Disordered" evidence="11">
    <location>
        <begin position="47"/>
        <end position="94"/>
    </location>
</feature>
<dbReference type="SUPFAM" id="SSF82708">
    <property type="entry name" value="R3H domain"/>
    <property type="match status" value="1"/>
</dbReference>
<evidence type="ECO:0000256" key="10">
    <source>
        <dbReference type="PROSITE-ProRule" id="PRU00175"/>
    </source>
</evidence>
<dbReference type="VEuPathDB" id="FungiDB:LELG_00079"/>
<keyword evidence="4" id="KW-0677">Repeat</keyword>
<keyword evidence="8" id="KW-0804">Transcription</keyword>
<dbReference type="GeneID" id="5235219"/>
<feature type="compositionally biased region" description="Gly residues" evidence="11">
    <location>
        <begin position="13"/>
        <end position="24"/>
    </location>
</feature>
<dbReference type="KEGG" id="lel:PVL30_000077"/>
<dbReference type="InterPro" id="IPR034078">
    <property type="entry name" value="NFX1_fam"/>
</dbReference>
<dbReference type="PANTHER" id="PTHR12360">
    <property type="entry name" value="NUCLEAR TRANSCRIPTION FACTOR, X-BOX BINDING 1 NFX1"/>
    <property type="match status" value="1"/>
</dbReference>
<dbReference type="Pfam" id="PF01422">
    <property type="entry name" value="zf-NF-X1"/>
    <property type="match status" value="3"/>
</dbReference>
<evidence type="ECO:0000259" key="12">
    <source>
        <dbReference type="PROSITE" id="PS50089"/>
    </source>
</evidence>
<evidence type="ECO:0000256" key="4">
    <source>
        <dbReference type="ARBA" id="ARBA00022737"/>
    </source>
</evidence>
<evidence type="ECO:0000256" key="5">
    <source>
        <dbReference type="ARBA" id="ARBA00022771"/>
    </source>
</evidence>
<dbReference type="GO" id="GO:0000981">
    <property type="term" value="F:DNA-binding transcription factor activity, RNA polymerase II-specific"/>
    <property type="evidence" value="ECO:0007669"/>
    <property type="project" value="TreeGrafter"/>
</dbReference>
<dbReference type="InterPro" id="IPR034077">
    <property type="entry name" value="R3H_FAP1"/>
</dbReference>
<evidence type="ECO:0000256" key="6">
    <source>
        <dbReference type="ARBA" id="ARBA00022833"/>
    </source>
</evidence>
<dbReference type="OMA" id="CPHPCDS"/>
<comment type="subcellular location">
    <subcellularLocation>
        <location evidence="1">Nucleus</location>
    </subcellularLocation>
</comment>
<evidence type="ECO:0000256" key="2">
    <source>
        <dbReference type="ARBA" id="ARBA00007269"/>
    </source>
</evidence>
<dbReference type="SUPFAM" id="SSF57850">
    <property type="entry name" value="RING/U-box"/>
    <property type="match status" value="1"/>
</dbReference>
<dbReference type="EMBL" id="CH981524">
    <property type="protein sequence ID" value="EDK41901.1"/>
    <property type="molecule type" value="Genomic_DNA"/>
</dbReference>
<dbReference type="FunCoup" id="A5DRU3">
    <property type="interactions" value="979"/>
</dbReference>
<dbReference type="InterPro" id="IPR001374">
    <property type="entry name" value="R3H_dom"/>
</dbReference>
<dbReference type="SMART" id="SM00438">
    <property type="entry name" value="ZnF_NFX"/>
    <property type="match status" value="6"/>
</dbReference>
<dbReference type="STRING" id="379508.A5DRU3"/>
<feature type="domain" description="RING-type" evidence="12">
    <location>
        <begin position="113"/>
        <end position="164"/>
    </location>
</feature>
<proteinExistence type="inferred from homology"/>
<dbReference type="PROSITE" id="PS51061">
    <property type="entry name" value="R3H"/>
    <property type="match status" value="1"/>
</dbReference>
<evidence type="ECO:0000256" key="7">
    <source>
        <dbReference type="ARBA" id="ARBA00023015"/>
    </source>
</evidence>
<dbReference type="PROSITE" id="PS50089">
    <property type="entry name" value="ZF_RING_2"/>
    <property type="match status" value="1"/>
</dbReference>
<keyword evidence="5 10" id="KW-0863">Zinc-finger</keyword>
<keyword evidence="15" id="KW-1185">Reference proteome</keyword>